<dbReference type="OrthoDB" id="248877at2"/>
<evidence type="ECO:0000256" key="2">
    <source>
        <dbReference type="SAM" id="Coils"/>
    </source>
</evidence>
<dbReference type="Gene3D" id="2.40.50.100">
    <property type="match status" value="1"/>
</dbReference>
<feature type="compositionally biased region" description="Polar residues" evidence="3">
    <location>
        <begin position="120"/>
        <end position="133"/>
    </location>
</feature>
<dbReference type="RefSeq" id="WP_146400977.1">
    <property type="nucleotide sequence ID" value="NZ_SJPJ01000001.1"/>
</dbReference>
<dbReference type="SUPFAM" id="SSF111369">
    <property type="entry name" value="HlyD-like secretion proteins"/>
    <property type="match status" value="1"/>
</dbReference>
<feature type="region of interest" description="Disordered" evidence="3">
    <location>
        <begin position="110"/>
        <end position="133"/>
    </location>
</feature>
<protein>
    <submittedName>
        <fullName evidence="4">HlyD family secretion protein</fullName>
    </submittedName>
</protein>
<reference evidence="4 5" key="1">
    <citation type="submission" date="2019-02" db="EMBL/GenBank/DDBJ databases">
        <title>Deep-cultivation of Planctomycetes and their phenomic and genomic characterization uncovers novel biology.</title>
        <authorList>
            <person name="Wiegand S."/>
            <person name="Jogler M."/>
            <person name="Boedeker C."/>
            <person name="Pinto D."/>
            <person name="Vollmers J."/>
            <person name="Rivas-Marin E."/>
            <person name="Kohn T."/>
            <person name="Peeters S.H."/>
            <person name="Heuer A."/>
            <person name="Rast P."/>
            <person name="Oberbeckmann S."/>
            <person name="Bunk B."/>
            <person name="Jeske O."/>
            <person name="Meyerdierks A."/>
            <person name="Storesund J.E."/>
            <person name="Kallscheuer N."/>
            <person name="Luecker S."/>
            <person name="Lage O.M."/>
            <person name="Pohl T."/>
            <person name="Merkel B.J."/>
            <person name="Hornburger P."/>
            <person name="Mueller R.-W."/>
            <person name="Bruemmer F."/>
            <person name="Labrenz M."/>
            <person name="Spormann A.M."/>
            <person name="Op Den Camp H."/>
            <person name="Overmann J."/>
            <person name="Amann R."/>
            <person name="Jetten M.S.M."/>
            <person name="Mascher T."/>
            <person name="Medema M.H."/>
            <person name="Devos D.P."/>
            <person name="Kaster A.-K."/>
            <person name="Ovreas L."/>
            <person name="Rohde M."/>
            <person name="Galperin M.Y."/>
            <person name="Jogler C."/>
        </authorList>
    </citation>
    <scope>NUCLEOTIDE SEQUENCE [LARGE SCALE GENOMIC DNA]</scope>
    <source>
        <strain evidence="4 5">CA13</strain>
    </source>
</reference>
<keyword evidence="2" id="KW-0175">Coiled coil</keyword>
<dbReference type="PANTHER" id="PTHR30097:SF4">
    <property type="entry name" value="SLR6042 PROTEIN"/>
    <property type="match status" value="1"/>
</dbReference>
<dbReference type="Gene3D" id="3.30.450.40">
    <property type="match status" value="1"/>
</dbReference>
<evidence type="ECO:0000256" key="1">
    <source>
        <dbReference type="ARBA" id="ARBA00022448"/>
    </source>
</evidence>
<dbReference type="AlphaFoldDB" id="A0A5C5Z9B8"/>
<dbReference type="InterPro" id="IPR029016">
    <property type="entry name" value="GAF-like_dom_sf"/>
</dbReference>
<feature type="compositionally biased region" description="Polar residues" evidence="3">
    <location>
        <begin position="14"/>
        <end position="32"/>
    </location>
</feature>
<dbReference type="Proteomes" id="UP000315010">
    <property type="component" value="Unassembled WGS sequence"/>
</dbReference>
<dbReference type="InterPro" id="IPR051909">
    <property type="entry name" value="MFP_Cation_Efflux"/>
</dbReference>
<comment type="caution">
    <text evidence="4">The sequence shown here is derived from an EMBL/GenBank/DDBJ whole genome shotgun (WGS) entry which is preliminary data.</text>
</comment>
<dbReference type="Gene3D" id="1.10.287.470">
    <property type="entry name" value="Helix hairpin bin"/>
    <property type="match status" value="1"/>
</dbReference>
<dbReference type="PANTHER" id="PTHR30097">
    <property type="entry name" value="CATION EFFLUX SYSTEM PROTEIN CUSB"/>
    <property type="match status" value="1"/>
</dbReference>
<dbReference type="EMBL" id="SJPJ01000001">
    <property type="protein sequence ID" value="TWT83676.1"/>
    <property type="molecule type" value="Genomic_DNA"/>
</dbReference>
<dbReference type="GO" id="GO:0030313">
    <property type="term" value="C:cell envelope"/>
    <property type="evidence" value="ECO:0007669"/>
    <property type="project" value="TreeGrafter"/>
</dbReference>
<evidence type="ECO:0000313" key="4">
    <source>
        <dbReference type="EMBL" id="TWT83676.1"/>
    </source>
</evidence>
<evidence type="ECO:0000313" key="5">
    <source>
        <dbReference type="Proteomes" id="UP000315010"/>
    </source>
</evidence>
<proteinExistence type="predicted"/>
<evidence type="ECO:0000256" key="3">
    <source>
        <dbReference type="SAM" id="MobiDB-lite"/>
    </source>
</evidence>
<keyword evidence="5" id="KW-1185">Reference proteome</keyword>
<dbReference type="GO" id="GO:0015679">
    <property type="term" value="P:plasma membrane copper ion transport"/>
    <property type="evidence" value="ECO:0007669"/>
    <property type="project" value="TreeGrafter"/>
</dbReference>
<dbReference type="GO" id="GO:0060003">
    <property type="term" value="P:copper ion export"/>
    <property type="evidence" value="ECO:0007669"/>
    <property type="project" value="TreeGrafter"/>
</dbReference>
<feature type="coiled-coil region" evidence="2">
    <location>
        <begin position="512"/>
        <end position="546"/>
    </location>
</feature>
<name>A0A5C5Z9B8_9BACT</name>
<feature type="region of interest" description="Disordered" evidence="3">
    <location>
        <begin position="1"/>
        <end position="32"/>
    </location>
</feature>
<accession>A0A5C5Z9B8</accession>
<keyword evidence="1" id="KW-0813">Transport</keyword>
<feature type="compositionally biased region" description="Low complexity" evidence="3">
    <location>
        <begin position="1"/>
        <end position="13"/>
    </location>
</feature>
<sequence length="704" mass="77484">MSSSLNSESTTPSGDSQSSDLPSGDSLSQSVDTAEATARVVAKIAEENATRAEFLRSLAQHFQSEFGVGLVAISAADWEQPIMLVADETLGRQIHRLSVRSSLAIASPTPTATDVALRDPSSTSVDDQAPPSDSLSVRAFQVELHRFPDPIAVLLVHRLRYRPEPSEQLAAIHKLGLYAKPVGESLDRYRGNPVHQQILAAESESMLCDRNAMLQLHRNLNVGATAYRIANESRRLIRCDRVTVLIPKARKWKVRAVSGVAVVDRRSNAVRSIERFVDRAIVMSRPLVLPGEEMLPPQIQRPLDEYLDESGVASVVLLPIRVEQDEASDEARSHANDPLKREGRLVGVILVESFSEAGNKGLSPVMSTIASESSVALANSLEYEGIWGVSFWRVLGKIKQSSKSFRLALALFVVAIAFFASTWIQLDHYIVATGTVQPQSRRQVFALVDGVVNMLHVADGESVQSGDLLLELENTELDNRVESLAGQIQTTLQRLASIKAVRLSDDKQESQSSRLAVEQQQYESELANLQSQQEVLEAERRNLLVKSPIDGSIVGWQLHQRLASRPVSRGNLLLSVVNENGPWELNLQVDDSQSNAMLESLSLQRNLPVTFAVATQPQRSYAATLIHVASAARVDDTKHSVIDAVAAVVMNGEASQDADMFTANDVRIGADVTARVYCGRRSLLRSWFSDVFDFVNRKVLFYFR</sequence>
<organism evidence="4 5">
    <name type="scientific">Novipirellula herctigrandis</name>
    <dbReference type="NCBI Taxonomy" id="2527986"/>
    <lineage>
        <taxon>Bacteria</taxon>
        <taxon>Pseudomonadati</taxon>
        <taxon>Planctomycetota</taxon>
        <taxon>Planctomycetia</taxon>
        <taxon>Pirellulales</taxon>
        <taxon>Pirellulaceae</taxon>
        <taxon>Novipirellula</taxon>
    </lineage>
</organism>
<gene>
    <name evidence="4" type="ORF">CA13_51430</name>
</gene>